<accession>N6W658</accession>
<reference evidence="2 3" key="1">
    <citation type="submission" date="2013-03" db="EMBL/GenBank/DDBJ databases">
        <title>Reference genome for the Human Microbiome Project.</title>
        <authorList>
            <person name="Aqrawi P."/>
            <person name="Ayvaz T."/>
            <person name="Bess C."/>
            <person name="Blankenburg K."/>
            <person name="Coyle M."/>
            <person name="Deng J."/>
            <person name="Forbes L."/>
            <person name="Fowler G."/>
            <person name="Francisco L."/>
            <person name="Fu Q."/>
            <person name="Gibbs R."/>
            <person name="Gross S."/>
            <person name="Gubbala S."/>
            <person name="Hale W."/>
            <person name="Hemphill L."/>
            <person name="Highlander S."/>
            <person name="Hirani K."/>
            <person name="Jackson L."/>
            <person name="Jakkamsetti A."/>
            <person name="Javaid M."/>
            <person name="Jayaseelan J.C."/>
            <person name="Jiang H."/>
            <person name="Joshi V."/>
            <person name="Korchina V."/>
            <person name="Kovar C."/>
            <person name="Lara F."/>
            <person name="Lee S."/>
            <person name="Liu Y."/>
            <person name="Mata R."/>
            <person name="Mathew T."/>
            <person name="Munidasa M."/>
            <person name="Muzny D."/>
            <person name="Nazareth L."/>
            <person name="Ngo R."/>
            <person name="Nguyen L."/>
            <person name="Nguyen N."/>
            <person name="Okwuonu G."/>
            <person name="Ongeri F."/>
            <person name="Palculict T."/>
            <person name="Patil S."/>
            <person name="Petrosino J."/>
            <person name="Pham C."/>
            <person name="Pham P."/>
            <person name="Pu L.-L."/>
            <person name="Qin X."/>
            <person name="Qu J."/>
            <person name="Reid J."/>
            <person name="Ross M."/>
            <person name="Ruth R."/>
            <person name="Saada N."/>
            <person name="San Lucas F."/>
            <person name="Santibanez J."/>
            <person name="Shang Y."/>
            <person name="Simmons D."/>
            <person name="Song X.-Z."/>
            <person name="Tang L.-Y."/>
            <person name="Thornton R."/>
            <person name="Warren J."/>
            <person name="Weissenberger G."/>
            <person name="Wilczek-Boney K."/>
            <person name="Worley K."/>
            <person name="Youmans B."/>
            <person name="Zhang J."/>
            <person name="Zhang L."/>
            <person name="Zhao Z."/>
            <person name="Zhou C."/>
            <person name="Zhu D."/>
            <person name="Zhu Y."/>
        </authorList>
    </citation>
    <scope>NUCLEOTIDE SEQUENCE [LARGE SCALE GENOMIC DNA]</scope>
    <source>
        <strain evidence="2 3">F0333</strain>
    </source>
</reference>
<keyword evidence="2" id="KW-0418">Kinase</keyword>
<dbReference type="EMBL" id="AQHZ01000021">
    <property type="protein sequence ID" value="ENO18005.1"/>
    <property type="molecule type" value="Genomic_DNA"/>
</dbReference>
<dbReference type="PATRIC" id="fig|888050.3.peg.1219"/>
<dbReference type="InterPro" id="IPR043129">
    <property type="entry name" value="ATPase_NBD"/>
</dbReference>
<dbReference type="PANTHER" id="PTHR18964">
    <property type="entry name" value="ROK (REPRESSOR, ORF, KINASE) FAMILY"/>
    <property type="match status" value="1"/>
</dbReference>
<dbReference type="SUPFAM" id="SSF53067">
    <property type="entry name" value="Actin-like ATPase domain"/>
    <property type="match status" value="1"/>
</dbReference>
<comment type="similarity">
    <text evidence="1">Belongs to the ROK (NagC/XylR) family.</text>
</comment>
<dbReference type="PANTHER" id="PTHR18964:SF169">
    <property type="entry name" value="N-ACETYLMANNOSAMINE KINASE"/>
    <property type="match status" value="1"/>
</dbReference>
<protein>
    <submittedName>
        <fullName evidence="2">Glucokinase</fullName>
        <ecNumber evidence="2">2.7.1.2</ecNumber>
    </submittedName>
</protein>
<organism evidence="2 3">
    <name type="scientific">Schaalia cardiffensis F0333</name>
    <dbReference type="NCBI Taxonomy" id="888050"/>
    <lineage>
        <taxon>Bacteria</taxon>
        <taxon>Bacillati</taxon>
        <taxon>Actinomycetota</taxon>
        <taxon>Actinomycetes</taxon>
        <taxon>Actinomycetales</taxon>
        <taxon>Actinomycetaceae</taxon>
        <taxon>Schaalia</taxon>
    </lineage>
</organism>
<comment type="caution">
    <text evidence="2">The sequence shown here is derived from an EMBL/GenBank/DDBJ whole genome shotgun (WGS) entry which is preliminary data.</text>
</comment>
<evidence type="ECO:0000256" key="1">
    <source>
        <dbReference type="ARBA" id="ARBA00006479"/>
    </source>
</evidence>
<keyword evidence="2" id="KW-0808">Transferase</keyword>
<keyword evidence="3" id="KW-1185">Reference proteome</keyword>
<evidence type="ECO:0000313" key="3">
    <source>
        <dbReference type="Proteomes" id="UP000013015"/>
    </source>
</evidence>
<proteinExistence type="inferred from homology"/>
<dbReference type="Pfam" id="PF00480">
    <property type="entry name" value="ROK"/>
    <property type="match status" value="1"/>
</dbReference>
<dbReference type="Proteomes" id="UP000013015">
    <property type="component" value="Unassembled WGS sequence"/>
</dbReference>
<sequence>MSEELKASSFPLLALDIGGTKVGWAIISLVGEELLVTESGSIPTLALEGGAEVASRICELVASTSSSFPEIKGVAVASAGVVDPRTGKIVSATNTMPGWGGTDLGDLLREASGRPVWILNDVHAHGLGEARLGAGVGHDTVLSVAVGTGIGGALIHDGEVVFGSHNLAGHLGHIHHHFAPEMLCSCGRMGHIEAFCSGSGITAWYEARRSTQDPKALNGRRLQELADSGHPLAAACFTESAYALGEALGSLANCVDPAIIVLSGSMTRSGEAWWASLREGYRASAMNAVADLEIVAGSLGSNAPLLGAFIHYLNQIASS</sequence>
<dbReference type="STRING" id="888050.HMPREF9004_1277"/>
<dbReference type="GO" id="GO:0004340">
    <property type="term" value="F:glucokinase activity"/>
    <property type="evidence" value="ECO:0007669"/>
    <property type="project" value="UniProtKB-EC"/>
</dbReference>
<dbReference type="AlphaFoldDB" id="N6W658"/>
<dbReference type="eggNOG" id="COG1940">
    <property type="taxonomic scope" value="Bacteria"/>
</dbReference>
<evidence type="ECO:0000313" key="2">
    <source>
        <dbReference type="EMBL" id="ENO18005.1"/>
    </source>
</evidence>
<dbReference type="EC" id="2.7.1.2" evidence="2"/>
<dbReference type="Gene3D" id="3.30.420.40">
    <property type="match status" value="2"/>
</dbReference>
<dbReference type="HOGENOM" id="CLU_036604_0_4_11"/>
<name>N6W658_9ACTO</name>
<gene>
    <name evidence="2" type="primary">glk</name>
    <name evidence="2" type="ORF">HMPREF9004_1277</name>
</gene>
<dbReference type="InterPro" id="IPR000600">
    <property type="entry name" value="ROK"/>
</dbReference>
<dbReference type="InterPro" id="IPR049874">
    <property type="entry name" value="ROK_cs"/>
</dbReference>
<dbReference type="PROSITE" id="PS01125">
    <property type="entry name" value="ROK"/>
    <property type="match status" value="1"/>
</dbReference>
<dbReference type="RefSeq" id="WP_005963478.1">
    <property type="nucleotide sequence ID" value="NZ_CP040505.1"/>
</dbReference>